<dbReference type="FunFam" id="3.40.50.300:FF:002063">
    <property type="entry name" value="DNA helicase related protein"/>
    <property type="match status" value="1"/>
</dbReference>
<dbReference type="InterPro" id="IPR025103">
    <property type="entry name" value="DUF4011"/>
</dbReference>
<dbReference type="Gene3D" id="3.40.50.300">
    <property type="entry name" value="P-loop containing nucleotide triphosphate hydrolases"/>
    <property type="match status" value="3"/>
</dbReference>
<dbReference type="GO" id="GO:0004386">
    <property type="term" value="F:helicase activity"/>
    <property type="evidence" value="ECO:0007669"/>
    <property type="project" value="InterPro"/>
</dbReference>
<evidence type="ECO:0000313" key="7">
    <source>
        <dbReference type="Proteomes" id="UP000290637"/>
    </source>
</evidence>
<dbReference type="KEGG" id="plue:EWM63_27100"/>
<feature type="domain" description="DUF3320" evidence="2">
    <location>
        <begin position="1822"/>
        <end position="1869"/>
    </location>
</feature>
<dbReference type="InterPro" id="IPR047187">
    <property type="entry name" value="SF1_C_Upf1"/>
</dbReference>
<keyword evidence="7" id="KW-1185">Reference proteome</keyword>
<dbReference type="Pfam" id="PF13195">
    <property type="entry name" value="DUF4011"/>
    <property type="match status" value="1"/>
</dbReference>
<dbReference type="RefSeq" id="WP_130189305.1">
    <property type="nucleotide sequence ID" value="NZ_CP035913.1"/>
</dbReference>
<dbReference type="Pfam" id="PF13086">
    <property type="entry name" value="AAA_11"/>
    <property type="match status" value="1"/>
</dbReference>
<dbReference type="OrthoDB" id="9757917at2"/>
<sequence>MTPDQTAASDLSDPPLPSLPLAVTFTTDATTGYAAMQNDVPAVRAIALTNGGAAPLANVVVSIDSDPPFATGVPLRFERLEAGETRTISPVDLKPDHAWLAGLDEAVRGTIVLAAQADGHAPFEARHGIEVLAYDQWAGTRALPELLAAFCMPNARVVDRLVAAAAALLRDAPGSPSMNGYQSRNREKVWQQVSALHGAVLAQDLHYANPPASFGTDGQKIRTPERIIDTKLATCLDLAMLFASLMEQAGLHPVVLLKDGHAWVGVWLVDTCFASALVDDAQTVRKRVKSGELMVFETTGVTDGQRQSLRLARAAGEDHLADDAAFLCAIDIRRARELHIRPLPSRSAGAAGGAGDVPVQDDAPAIEPMPPLPPLDPALLPASLPAADTPEGRLARWKSRLLDLTLRNRLLNFRPSKTTLRVICPDPGALEDTLAEGKDFRLRAAPVLMAGGDPREAPAFTARTGQAPLDALAVDALGRGEILVEVAEDALDGRLLDIFRAAGTSLEEGGANTLFLVFGLLEWREDPAAEASHLAPILLVPVTLTRQSVRSGFRLVRHDDEALVNPTLVQKLAQDFQLKLPAFDVLPADDKGIDVAGILQSFRLHVGELKGWEVHEQVHLGIFSFTKYLMWKDLQDRHRQLQDNPVVAQLVDHPGEAFAGTALGFEPRTLDASHAPDALFAPLLADSSQLRAICVAGSGTNLVIEGPPGTGKSQTITNLIAHLLATGKSVLFVSEKMAALEVVHRRLNAIGLGPFSLELHSSKAKKADVIRQLGIALDAAGTRSVKEWELEVTRLAALRADLNDVAVALHRSHPNDLTIYDAIGTCIAHAGERPAPFAWHDPDAHARTQLEAWRETSRQIGALASQLTTLAGHALGRIGTAAWSPSWEQDLLESATALAGRAGALGTAAVMPLQWLGAAPDDLSLADFAALDRLAEALLAAPRVPAGVARVAHDEAARTRLAALREHGLARNRAWEPLAGRYAEAAAQLSAADLRRDWTAAQTAWWPKSWFATRGLAKRLQTYRTDAQAAAESEMPALLDALARVNEEDAAIAALSADAGTLLGADFAGHRTDWEAVARAERWARDYADAIVRLAGGDVETVASLRASLLPYVTDNRALLAAGAPACKGLTAYRDAWREFSTHLRQTSNLGGCGDNLGMDPGADGAVAQVRHILEGWQLHARQLRPWCLWQGVRARAISGGLQGIVAALEGGAVALERVPDYFEYSYRNWWVRKAIDREPVLCAFSSADHERKIREFRQADERFQQLTQQYVVASLAARIPAGATLATGSDSELGRLRRELQKQRRHMPIRQLIAGLPTLLPRLKPCLLMSPLSVAQYLDAAHAPFDVVIFDEASQIPVWDAVGAIARGRQLVCVGDPKQLPPTSFFSRADDGEHGDAETEVQDLESILDECLGIGLPELTLNWHYRSRHESLIAFSNATYYGNALVTFPSPVTADTAVRFQHVPGVYDRGNTKTNRAEAAAIVATIEQHYLDPARRAQTLGVVTFNSAQQGLIERLLEERRRANPALDAAIAQPAQEALFIKNLENVQGDERDVILFSVTYGPDAQGKVSLNFGPLNLEGGHRRLNVAISRARQAVIIYSTLLPEQIDLARVRASGVRDLRHYLEFAQHGPRALPGRTTSGGDDDGGPFERQVAAALRQHGWTVHRRVGVSGYRVDLGVVDPRAPERYLLGIECDGPSYHSGATARDRDRLRQHVLEGLGWQLFRVWSTDWWLDPEDPLRRLLARLDALLQQEIPENAVTVEAADAAEAAEEEEDIPATGDATTPPAAPAIPPVTVEAAPPAHGAAMLYVPVTLPKSDPERFYEPSAAAELRHQLHRVIDEEGPLAQAVLFRRVMRAWGLARTGARIEKHLAGLLPGGVRTTVEDDVFYWPGHHDPSTWDGYRLPGAEPDAKRAIDEVCLEELGNIALHVLDGQGATTQAGLARAVCRLLGMARTGPEAEARIGRALGHGRLAGLVAVDDGVVALRNGAIAGPDGRPG</sequence>
<reference evidence="6 7" key="1">
    <citation type="submission" date="2019-02" db="EMBL/GenBank/DDBJ databases">
        <title>Draft Genome Sequences of Six Type Strains of the Genus Massilia.</title>
        <authorList>
            <person name="Miess H."/>
            <person name="Frediansyhah A."/>
            <person name="Gross H."/>
        </authorList>
    </citation>
    <scope>NUCLEOTIDE SEQUENCE [LARGE SCALE GENOMIC DNA]</scope>
    <source>
        <strain evidence="6 7">DSM 17473</strain>
    </source>
</reference>
<feature type="region of interest" description="Disordered" evidence="1">
    <location>
        <begin position="1766"/>
        <end position="1787"/>
    </location>
</feature>
<feature type="domain" description="DNA2/NAM7 helicase-like C-terminal" evidence="4">
    <location>
        <begin position="1418"/>
        <end position="1599"/>
    </location>
</feature>
<accession>A0A4P6L3H3</accession>
<dbReference type="InterPro" id="IPR011335">
    <property type="entry name" value="Restrct_endonuc-II-like"/>
</dbReference>
<feature type="region of interest" description="Disordered" evidence="1">
    <location>
        <begin position="344"/>
        <end position="365"/>
    </location>
</feature>
<evidence type="ECO:0000259" key="5">
    <source>
        <dbReference type="Pfam" id="PF18741"/>
    </source>
</evidence>
<dbReference type="InterPro" id="IPR049468">
    <property type="entry name" value="Restrct_endonuc-II-like_dom"/>
</dbReference>
<dbReference type="Gene3D" id="3.40.960.10">
    <property type="entry name" value="VSR Endonuclease"/>
    <property type="match status" value="1"/>
</dbReference>
<evidence type="ECO:0000313" key="6">
    <source>
        <dbReference type="EMBL" id="QBE66196.1"/>
    </source>
</evidence>
<name>A0A4P6L3H3_9BURK</name>
<dbReference type="InterPro" id="IPR027417">
    <property type="entry name" value="P-loop_NTPase"/>
</dbReference>
<dbReference type="CDD" id="cd18808">
    <property type="entry name" value="SF1_C_Upf1"/>
    <property type="match status" value="1"/>
</dbReference>
<dbReference type="InterPro" id="IPR045055">
    <property type="entry name" value="DNA2/NAM7-like"/>
</dbReference>
<organism evidence="6 7">
    <name type="scientific">Pseudoduganella lutea</name>
    <dbReference type="NCBI Taxonomy" id="321985"/>
    <lineage>
        <taxon>Bacteria</taxon>
        <taxon>Pseudomonadati</taxon>
        <taxon>Pseudomonadota</taxon>
        <taxon>Betaproteobacteria</taxon>
        <taxon>Burkholderiales</taxon>
        <taxon>Oxalobacteraceae</taxon>
        <taxon>Telluria group</taxon>
        <taxon>Pseudoduganella</taxon>
    </lineage>
</organism>
<evidence type="ECO:0000259" key="4">
    <source>
        <dbReference type="Pfam" id="PF13087"/>
    </source>
</evidence>
<feature type="domain" description="DNA2/NAM7 helicase helicase" evidence="3">
    <location>
        <begin position="1336"/>
        <end position="1385"/>
    </location>
</feature>
<dbReference type="Pfam" id="PF18741">
    <property type="entry name" value="MTES_1575"/>
    <property type="match status" value="1"/>
</dbReference>
<dbReference type="SUPFAM" id="SSF52980">
    <property type="entry name" value="Restriction endonuclease-like"/>
    <property type="match status" value="1"/>
</dbReference>
<gene>
    <name evidence="6" type="ORF">EWM63_27100</name>
</gene>
<dbReference type="PANTHER" id="PTHR10887:SF495">
    <property type="entry name" value="HELICASE SENATAXIN ISOFORM X1-RELATED"/>
    <property type="match status" value="1"/>
</dbReference>
<evidence type="ECO:0000259" key="2">
    <source>
        <dbReference type="Pfam" id="PF11784"/>
    </source>
</evidence>
<dbReference type="InterPro" id="IPR021754">
    <property type="entry name" value="DUF3320"/>
</dbReference>
<proteinExistence type="predicted"/>
<evidence type="ECO:0000256" key="1">
    <source>
        <dbReference type="SAM" id="MobiDB-lite"/>
    </source>
</evidence>
<dbReference type="InterPro" id="IPR041677">
    <property type="entry name" value="DNA2/NAM7_AAA_11"/>
</dbReference>
<dbReference type="FunFam" id="3.40.960.10:FF:000002">
    <property type="entry name" value="DNA helicase related protein"/>
    <property type="match status" value="1"/>
</dbReference>
<dbReference type="SUPFAM" id="SSF52540">
    <property type="entry name" value="P-loop containing nucleoside triphosphate hydrolases"/>
    <property type="match status" value="1"/>
</dbReference>
<dbReference type="PANTHER" id="PTHR10887">
    <property type="entry name" value="DNA2/NAM7 HELICASE FAMILY"/>
    <property type="match status" value="1"/>
</dbReference>
<dbReference type="EMBL" id="CP035913">
    <property type="protein sequence ID" value="QBE66196.1"/>
    <property type="molecule type" value="Genomic_DNA"/>
</dbReference>
<feature type="domain" description="Restriction endonuclease type II-like" evidence="5">
    <location>
        <begin position="1650"/>
        <end position="1747"/>
    </location>
</feature>
<evidence type="ECO:0000259" key="3">
    <source>
        <dbReference type="Pfam" id="PF13086"/>
    </source>
</evidence>
<dbReference type="Pfam" id="PF11784">
    <property type="entry name" value="DUF3320"/>
    <property type="match status" value="1"/>
</dbReference>
<dbReference type="InterPro" id="IPR041679">
    <property type="entry name" value="DNA2/NAM7-like_C"/>
</dbReference>
<protein>
    <submittedName>
        <fullName evidence="6">DUF3320 domain-containing protein</fullName>
    </submittedName>
</protein>
<dbReference type="Pfam" id="PF13087">
    <property type="entry name" value="AAA_12"/>
    <property type="match status" value="1"/>
</dbReference>
<dbReference type="Proteomes" id="UP000290637">
    <property type="component" value="Chromosome"/>
</dbReference>